<dbReference type="InterPro" id="IPR053953">
    <property type="entry name" value="NirdL-like_HTH"/>
</dbReference>
<feature type="domain" description="Siroheme decarboxylase AsnC-like ligand binding" evidence="6">
    <location>
        <begin position="65"/>
        <end position="138"/>
    </location>
</feature>
<feature type="domain" description="Siroheme decarboxylase NirL-like HTH" evidence="7">
    <location>
        <begin position="14"/>
        <end position="49"/>
    </location>
</feature>
<reference evidence="8 9" key="1">
    <citation type="submission" date="2020-02" db="EMBL/GenBank/DDBJ databases">
        <authorList>
            <person name="Dziuba M."/>
            <person name="Kuznetsov B."/>
            <person name="Mardanov A."/>
            <person name="Ravin N."/>
            <person name="Grouzdev D."/>
        </authorList>
    </citation>
    <scope>NUCLEOTIDE SEQUENCE [LARGE SCALE GENOMIC DNA]</scope>
    <source>
        <strain evidence="8 9">SpK</strain>
    </source>
</reference>
<evidence type="ECO:0000259" key="6">
    <source>
        <dbReference type="Pfam" id="PF17805"/>
    </source>
</evidence>
<dbReference type="EC" id="4.1.1.111" evidence="4"/>
<dbReference type="InterPro" id="IPR050684">
    <property type="entry name" value="HTH-Siroheme_Decarb"/>
</dbReference>
<evidence type="ECO:0000256" key="2">
    <source>
        <dbReference type="ARBA" id="ARBA00023444"/>
    </source>
</evidence>
<protein>
    <recommendedName>
        <fullName evidence="4">siroheme decarboxylase</fullName>
        <ecNumber evidence="4">4.1.1.111</ecNumber>
    </recommendedName>
</protein>
<dbReference type="EMBL" id="JAAIYP010000038">
    <property type="protein sequence ID" value="NFV81011.1"/>
    <property type="molecule type" value="Genomic_DNA"/>
</dbReference>
<keyword evidence="1" id="KW-0456">Lyase</keyword>
<keyword evidence="9" id="KW-1185">Reference proteome</keyword>
<evidence type="ECO:0000256" key="4">
    <source>
        <dbReference type="ARBA" id="ARBA00023471"/>
    </source>
</evidence>
<dbReference type="Pfam" id="PF17805">
    <property type="entry name" value="AsnC_trans_reg2"/>
    <property type="match status" value="1"/>
</dbReference>
<comment type="caution">
    <text evidence="8">The sequence shown here is derived from an EMBL/GenBank/DDBJ whole genome shotgun (WGS) entry which is preliminary data.</text>
</comment>
<comment type="catalytic activity">
    <reaction evidence="5">
        <text>siroheme + 2 H(+) = 12,18-didecarboxysiroheme + 2 CO2</text>
        <dbReference type="Rhea" id="RHEA:19093"/>
        <dbReference type="ChEBI" id="CHEBI:15378"/>
        <dbReference type="ChEBI" id="CHEBI:16526"/>
        <dbReference type="ChEBI" id="CHEBI:60052"/>
        <dbReference type="ChEBI" id="CHEBI:140497"/>
        <dbReference type="EC" id="4.1.1.111"/>
    </reaction>
</comment>
<dbReference type="Gene3D" id="3.30.70.3460">
    <property type="match status" value="1"/>
</dbReference>
<name>A0A7C9V085_9PROT</name>
<dbReference type="PANTHER" id="PTHR43413:SF1">
    <property type="entry name" value="SIROHEME DECARBOXYLASE NIRL SUBUNIT"/>
    <property type="match status" value="1"/>
</dbReference>
<organism evidence="8 9">
    <name type="scientific">Magnetospirillum aberrantis SpK</name>
    <dbReference type="NCBI Taxonomy" id="908842"/>
    <lineage>
        <taxon>Bacteria</taxon>
        <taxon>Pseudomonadati</taxon>
        <taxon>Pseudomonadota</taxon>
        <taxon>Alphaproteobacteria</taxon>
        <taxon>Rhodospirillales</taxon>
        <taxon>Rhodospirillaceae</taxon>
        <taxon>Magnetospirillum</taxon>
    </lineage>
</organism>
<sequence length="146" mass="15909">MNAAAWGCLAPFERDFPIHPRPFAEIGRRLGMTEAQVLEMMRQGVAQGVVARVGATLRPHVLGDSTLAALAVPPERLSEVAALVSAFDAVNHNYEREGHYNLWFVVTAASVAEVTAVLEAIERQTGLQPLDLPITTAFHIDLGLRR</sequence>
<dbReference type="PANTHER" id="PTHR43413">
    <property type="entry name" value="TRANSCRIPTIONAL REGULATOR, ASNC FAMILY"/>
    <property type="match status" value="1"/>
</dbReference>
<accession>A0A7C9V085</accession>
<gene>
    <name evidence="8" type="ORF">G4223_12910</name>
</gene>
<dbReference type="Pfam" id="PF22451">
    <property type="entry name" value="NirdL-like_HTH"/>
    <property type="match status" value="1"/>
</dbReference>
<evidence type="ECO:0000256" key="5">
    <source>
        <dbReference type="ARBA" id="ARBA00048470"/>
    </source>
</evidence>
<evidence type="ECO:0000313" key="9">
    <source>
        <dbReference type="Proteomes" id="UP000480684"/>
    </source>
</evidence>
<dbReference type="RefSeq" id="WP_163680255.1">
    <property type="nucleotide sequence ID" value="NZ_JAAIYP010000038.1"/>
</dbReference>
<dbReference type="GO" id="GO:0016829">
    <property type="term" value="F:lyase activity"/>
    <property type="evidence" value="ECO:0007669"/>
    <property type="project" value="UniProtKB-KW"/>
</dbReference>
<proteinExistence type="inferred from homology"/>
<comment type="similarity">
    <text evidence="3">Belongs to the Ahb/Nir family.</text>
</comment>
<evidence type="ECO:0000313" key="8">
    <source>
        <dbReference type="EMBL" id="NFV81011.1"/>
    </source>
</evidence>
<evidence type="ECO:0000256" key="3">
    <source>
        <dbReference type="ARBA" id="ARBA00023457"/>
    </source>
</evidence>
<comment type="pathway">
    <text evidence="2">Porphyrin-containing compound metabolism.</text>
</comment>
<evidence type="ECO:0000259" key="7">
    <source>
        <dbReference type="Pfam" id="PF22451"/>
    </source>
</evidence>
<dbReference type="InterPro" id="IPR040523">
    <property type="entry name" value="AsnC_trans_reg2"/>
</dbReference>
<evidence type="ECO:0000256" key="1">
    <source>
        <dbReference type="ARBA" id="ARBA00023239"/>
    </source>
</evidence>
<dbReference type="AlphaFoldDB" id="A0A7C9V085"/>
<dbReference type="Proteomes" id="UP000480684">
    <property type="component" value="Unassembled WGS sequence"/>
</dbReference>